<dbReference type="EMBL" id="LR908738">
    <property type="protein sequence ID" value="CAD7254354.1"/>
    <property type="molecule type" value="Genomic_DNA"/>
</dbReference>
<protein>
    <submittedName>
        <fullName evidence="1">Uncharacterized protein</fullName>
    </submittedName>
</protein>
<organism evidence="1">
    <name type="scientific">Darwinula stevensoni</name>
    <dbReference type="NCBI Taxonomy" id="69355"/>
    <lineage>
        <taxon>Eukaryota</taxon>
        <taxon>Metazoa</taxon>
        <taxon>Ecdysozoa</taxon>
        <taxon>Arthropoda</taxon>
        <taxon>Crustacea</taxon>
        <taxon>Oligostraca</taxon>
        <taxon>Ostracoda</taxon>
        <taxon>Podocopa</taxon>
        <taxon>Podocopida</taxon>
        <taxon>Darwinulocopina</taxon>
        <taxon>Darwinuloidea</taxon>
        <taxon>Darwinulidae</taxon>
        <taxon>Darwinula</taxon>
    </lineage>
</organism>
<dbReference type="Proteomes" id="UP000677054">
    <property type="component" value="Unassembled WGS sequence"/>
</dbReference>
<gene>
    <name evidence="1" type="ORF">DSTB1V02_LOCUS14100</name>
</gene>
<sequence length="159" mass="16986">MVSVLSGSSQRAFYQRTICLANRQGSVISDFNMEFTQGVNLRMVLDDIDAKALMPDGTYQAGELRTDYLPSGRTLTTTNITGAPDIIKVQSDRVSRLMLQVSLPSVVGDTSQRHPFALGQIARHSHSGRSEGSPLLPGVTRLAGILQLCAACPGTPAVA</sequence>
<reference evidence="1" key="1">
    <citation type="submission" date="2020-11" db="EMBL/GenBank/DDBJ databases">
        <authorList>
            <person name="Tran Van P."/>
        </authorList>
    </citation>
    <scope>NUCLEOTIDE SEQUENCE</scope>
</reference>
<evidence type="ECO:0000313" key="1">
    <source>
        <dbReference type="EMBL" id="CAD7254354.1"/>
    </source>
</evidence>
<keyword evidence="2" id="KW-1185">Reference proteome</keyword>
<feature type="non-terminal residue" evidence="1">
    <location>
        <position position="1"/>
    </location>
</feature>
<evidence type="ECO:0000313" key="2">
    <source>
        <dbReference type="Proteomes" id="UP000677054"/>
    </source>
</evidence>
<dbReference type="EMBL" id="CAJPEV010009220">
    <property type="protein sequence ID" value="CAG0905586.1"/>
    <property type="molecule type" value="Genomic_DNA"/>
</dbReference>
<proteinExistence type="predicted"/>
<accession>A0A7R9AHY2</accession>
<dbReference type="AlphaFoldDB" id="A0A7R9AHY2"/>
<name>A0A7R9AHY2_9CRUS</name>